<gene>
    <name evidence="1" type="ORF">G6F64_003198</name>
</gene>
<organism evidence="1 2">
    <name type="scientific">Rhizopus oryzae</name>
    <name type="common">Mucormycosis agent</name>
    <name type="synonym">Rhizopus arrhizus var. delemar</name>
    <dbReference type="NCBI Taxonomy" id="64495"/>
    <lineage>
        <taxon>Eukaryota</taxon>
        <taxon>Fungi</taxon>
        <taxon>Fungi incertae sedis</taxon>
        <taxon>Mucoromycota</taxon>
        <taxon>Mucoromycotina</taxon>
        <taxon>Mucoromycetes</taxon>
        <taxon>Mucorales</taxon>
        <taxon>Mucorineae</taxon>
        <taxon>Rhizopodaceae</taxon>
        <taxon>Rhizopus</taxon>
    </lineage>
</organism>
<dbReference type="EMBL" id="JAANQT010000304">
    <property type="protein sequence ID" value="KAG1312220.1"/>
    <property type="molecule type" value="Genomic_DNA"/>
</dbReference>
<dbReference type="Proteomes" id="UP000716291">
    <property type="component" value="Unassembled WGS sequence"/>
</dbReference>
<sequence length="71" mass="7770">MCSSVERIDNPHVAADIAIVGEEINSMFQSKQQAAMDGILNGASVGYNFRQYPLDNLTMLVNFFISRLCGG</sequence>
<keyword evidence="2" id="KW-1185">Reference proteome</keyword>
<protein>
    <submittedName>
        <fullName evidence="1">Uncharacterized protein</fullName>
    </submittedName>
</protein>
<evidence type="ECO:0000313" key="1">
    <source>
        <dbReference type="EMBL" id="KAG1312220.1"/>
    </source>
</evidence>
<proteinExistence type="predicted"/>
<dbReference type="AlphaFoldDB" id="A0A9P7BUY6"/>
<comment type="caution">
    <text evidence="1">The sequence shown here is derived from an EMBL/GenBank/DDBJ whole genome shotgun (WGS) entry which is preliminary data.</text>
</comment>
<evidence type="ECO:0000313" key="2">
    <source>
        <dbReference type="Proteomes" id="UP000716291"/>
    </source>
</evidence>
<accession>A0A9P7BUY6</accession>
<reference evidence="1" key="1">
    <citation type="journal article" date="2020" name="Microb. Genom.">
        <title>Genetic diversity of clinical and environmental Mucorales isolates obtained from an investigation of mucormycosis cases among solid organ transplant recipients.</title>
        <authorList>
            <person name="Nguyen M.H."/>
            <person name="Kaul D."/>
            <person name="Muto C."/>
            <person name="Cheng S.J."/>
            <person name="Richter R.A."/>
            <person name="Bruno V.M."/>
            <person name="Liu G."/>
            <person name="Beyhan S."/>
            <person name="Sundermann A.J."/>
            <person name="Mounaud S."/>
            <person name="Pasculle A.W."/>
            <person name="Nierman W.C."/>
            <person name="Driscoll E."/>
            <person name="Cumbie R."/>
            <person name="Clancy C.J."/>
            <person name="Dupont C.L."/>
        </authorList>
    </citation>
    <scope>NUCLEOTIDE SEQUENCE</scope>
    <source>
        <strain evidence="1">GL11</strain>
    </source>
</reference>
<name>A0A9P7BUY6_RHIOR</name>